<comment type="caution">
    <text evidence="1">The sequence shown here is derived from an EMBL/GenBank/DDBJ whole genome shotgun (WGS) entry which is preliminary data.</text>
</comment>
<name>A0A917M012_9BACL</name>
<protein>
    <submittedName>
        <fullName evidence="1">Uncharacterized protein</fullName>
    </submittedName>
</protein>
<proteinExistence type="predicted"/>
<sequence length="174" mass="21356">MFENNVWSFKTDYPSFLYCRDILIDLISRFPLTQQEAIKLINTRWARIEEIIEGDITYHELPKYWSSDMYWESDSLWWKKGNERNIYNLPELKPYRPDNETKYELWEPLNNHLNESDYVDDYVFVDNSEINELIDNQLIIGQYNKTWEVTSKNYREALKLLHEYKGWGTYFEMY</sequence>
<organism evidence="1 2">
    <name type="scientific">Paenibacillus radicis</name>
    <name type="common">ex Gao et al. 2016</name>
    <dbReference type="NCBI Taxonomy" id="1737354"/>
    <lineage>
        <taxon>Bacteria</taxon>
        <taxon>Bacillati</taxon>
        <taxon>Bacillota</taxon>
        <taxon>Bacilli</taxon>
        <taxon>Bacillales</taxon>
        <taxon>Paenibacillaceae</taxon>
        <taxon>Paenibacillus</taxon>
    </lineage>
</organism>
<dbReference type="Proteomes" id="UP000600247">
    <property type="component" value="Unassembled WGS sequence"/>
</dbReference>
<accession>A0A917M012</accession>
<reference evidence="1 2" key="1">
    <citation type="journal article" date="2014" name="Int. J. Syst. Evol. Microbiol.">
        <title>Complete genome sequence of Corynebacterium casei LMG S-19264T (=DSM 44701T), isolated from a smear-ripened cheese.</title>
        <authorList>
            <consortium name="US DOE Joint Genome Institute (JGI-PGF)"/>
            <person name="Walter F."/>
            <person name="Albersmeier A."/>
            <person name="Kalinowski J."/>
            <person name="Ruckert C."/>
        </authorList>
    </citation>
    <scope>NUCLEOTIDE SEQUENCE [LARGE SCALE GENOMIC DNA]</scope>
    <source>
        <strain evidence="1 2">CGMCC 1.15286</strain>
    </source>
</reference>
<gene>
    <name evidence="1" type="ORF">GCM10010918_27010</name>
</gene>
<dbReference type="AlphaFoldDB" id="A0A917M012"/>
<dbReference type="EMBL" id="BMHY01000004">
    <property type="protein sequence ID" value="GGG70297.1"/>
    <property type="molecule type" value="Genomic_DNA"/>
</dbReference>
<evidence type="ECO:0000313" key="1">
    <source>
        <dbReference type="EMBL" id="GGG70297.1"/>
    </source>
</evidence>
<dbReference type="RefSeq" id="WP_188889691.1">
    <property type="nucleotide sequence ID" value="NZ_BMHY01000004.1"/>
</dbReference>
<keyword evidence="2" id="KW-1185">Reference proteome</keyword>
<evidence type="ECO:0000313" key="2">
    <source>
        <dbReference type="Proteomes" id="UP000600247"/>
    </source>
</evidence>